<dbReference type="SUPFAM" id="SSF50249">
    <property type="entry name" value="Nucleic acid-binding proteins"/>
    <property type="match status" value="1"/>
</dbReference>
<protein>
    <recommendedName>
        <fullName evidence="4 16">mRNA-capping enzyme subunit alpha</fullName>
        <ecNumber evidence="3 16">2.7.7.50</ecNumber>
    </recommendedName>
    <alternativeName>
        <fullName evidence="12 16">GTP--RNA guanylyltransferase</fullName>
    </alternativeName>
    <alternativeName>
        <fullName evidence="13 16">mRNA guanylyltransferase</fullName>
    </alternativeName>
</protein>
<dbReference type="GO" id="GO:0005525">
    <property type="term" value="F:GTP binding"/>
    <property type="evidence" value="ECO:0007669"/>
    <property type="project" value="UniProtKB-KW"/>
</dbReference>
<sequence length="466" mass="54276">MESRISPEIPGILQPGNVTQDLKMMLCKLLNSPKPSKTFPGSQPVSFQHSDIEEKLKTQDYYVCEKTDGLRALMFIVLNPITGEQGCFMIDRENNYYLVNGFRFPRLPHKKKEELLESLQNGTLIDGELVIQKNPMTKIQELRYLMFDCLAINGRSLIQSPTSSRLAHLGKEFFKPYYDLRSFYPGKCNTFPFKLSMKHMDFSYDLIKVANSLSKLPHMSDGLIFTPVRTHYAIGGKDSLLLKWKPEQENSIDFKLILEIPLVEDTSVPKRDPNRWYYNYDVKPTFALYVWLGGSDVNTKITNFEKPFDNKELEILEKTYKKFAELDIDDQKWQELKNLEEPLNGRIVECTKDPDSGMWKLLRFRDDKLNGNHVSVVQKVLESINDNVSIEDLGGFVSDIKSLWNKRKEDDKRNIKQNYHQQSSKTSINRTNYQTQNQNPPVTSQQQIFTENKPQYVDDDDDWFDE</sequence>
<dbReference type="Pfam" id="PF03919">
    <property type="entry name" value="mRNA_cap_C"/>
    <property type="match status" value="1"/>
</dbReference>
<organism evidence="21 22">
    <name type="scientific">Arxiozyma heterogenica</name>
    <dbReference type="NCBI Taxonomy" id="278026"/>
    <lineage>
        <taxon>Eukaryota</taxon>
        <taxon>Fungi</taxon>
        <taxon>Dikarya</taxon>
        <taxon>Ascomycota</taxon>
        <taxon>Saccharomycotina</taxon>
        <taxon>Saccharomycetes</taxon>
        <taxon>Saccharomycetales</taxon>
        <taxon>Saccharomycetaceae</taxon>
        <taxon>Arxiozyma</taxon>
    </lineage>
</organism>
<dbReference type="GO" id="GO:0004484">
    <property type="term" value="F:mRNA guanylyltransferase activity"/>
    <property type="evidence" value="ECO:0007669"/>
    <property type="project" value="UniProtKB-EC"/>
</dbReference>
<name>A0AAN7WPN4_9SACH</name>
<evidence type="ECO:0000256" key="17">
    <source>
        <dbReference type="PIRSR" id="PIRSR036959-1"/>
    </source>
</evidence>
<keyword evidence="11 16" id="KW-0539">Nucleus</keyword>
<feature type="compositionally biased region" description="Polar residues" evidence="18">
    <location>
        <begin position="416"/>
        <end position="453"/>
    </location>
</feature>
<evidence type="ECO:0000256" key="9">
    <source>
        <dbReference type="ARBA" id="ARBA00023042"/>
    </source>
</evidence>
<evidence type="ECO:0000256" key="6">
    <source>
        <dbReference type="ARBA" id="ARBA00022679"/>
    </source>
</evidence>
<evidence type="ECO:0000256" key="11">
    <source>
        <dbReference type="ARBA" id="ARBA00023242"/>
    </source>
</evidence>
<feature type="domain" description="mRNA capping enzyme C-terminal" evidence="20">
    <location>
        <begin position="249"/>
        <end position="393"/>
    </location>
</feature>
<dbReference type="Pfam" id="PF01331">
    <property type="entry name" value="mRNA_cap_enzyme"/>
    <property type="match status" value="1"/>
</dbReference>
<dbReference type="InterPro" id="IPR012340">
    <property type="entry name" value="NA-bd_OB-fold"/>
</dbReference>
<evidence type="ECO:0000256" key="15">
    <source>
        <dbReference type="ARBA" id="ARBA00047082"/>
    </source>
</evidence>
<dbReference type="Proteomes" id="UP001306508">
    <property type="component" value="Unassembled WGS sequence"/>
</dbReference>
<keyword evidence="5 16" id="KW-0507">mRNA processing</keyword>
<evidence type="ECO:0000256" key="13">
    <source>
        <dbReference type="ARBA" id="ARBA00030702"/>
    </source>
</evidence>
<evidence type="ECO:0000256" key="3">
    <source>
        <dbReference type="ARBA" id="ARBA00012475"/>
    </source>
</evidence>
<feature type="region of interest" description="Disordered" evidence="18">
    <location>
        <begin position="416"/>
        <end position="466"/>
    </location>
</feature>
<keyword evidence="8 16" id="KW-0547">Nucleotide-binding</keyword>
<reference evidence="22" key="1">
    <citation type="submission" date="2023-07" db="EMBL/GenBank/DDBJ databases">
        <title>A draft genome of Kazachstania heterogenica Y-27499.</title>
        <authorList>
            <person name="Donic C."/>
            <person name="Kralova J.S."/>
            <person name="Fidel L."/>
            <person name="Ben-Dor S."/>
            <person name="Jung S."/>
        </authorList>
    </citation>
    <scope>NUCLEOTIDE SEQUENCE [LARGE SCALE GENOMIC DNA]</scope>
    <source>
        <strain evidence="22">Y27499</strain>
    </source>
</reference>
<evidence type="ECO:0000259" key="20">
    <source>
        <dbReference type="Pfam" id="PF03919"/>
    </source>
</evidence>
<dbReference type="InterPro" id="IPR017075">
    <property type="entry name" value="mRNA_cap_enzyme_alpha"/>
</dbReference>
<dbReference type="GO" id="GO:0031533">
    <property type="term" value="C:mRNA capping enzyme complex"/>
    <property type="evidence" value="ECO:0007669"/>
    <property type="project" value="InterPro"/>
</dbReference>
<keyword evidence="22" id="KW-1185">Reference proteome</keyword>
<evidence type="ECO:0000256" key="4">
    <source>
        <dbReference type="ARBA" id="ARBA00019171"/>
    </source>
</evidence>
<comment type="subunit">
    <text evidence="15">Heterodimer. The mRNA-capping enzyme is composed of two separate chains alpha and beta, respectively a mRNA guanylyltransferase and an mRNA 5'-triphosphate monophosphatase.</text>
</comment>
<evidence type="ECO:0000259" key="19">
    <source>
        <dbReference type="Pfam" id="PF01331"/>
    </source>
</evidence>
<comment type="similarity">
    <text evidence="2 16">Belongs to the eukaryotic GTase family.</text>
</comment>
<keyword evidence="9 16" id="KW-0506">mRNA capping</keyword>
<evidence type="ECO:0000313" key="22">
    <source>
        <dbReference type="Proteomes" id="UP001306508"/>
    </source>
</evidence>
<keyword evidence="10 16" id="KW-0342">GTP-binding</keyword>
<dbReference type="InterPro" id="IPR051029">
    <property type="entry name" value="mRNA_Capping_Enz/RNA_Phosphat"/>
</dbReference>
<dbReference type="AlphaFoldDB" id="A0AAN7WPN4"/>
<proteinExistence type="inferred from homology"/>
<evidence type="ECO:0000256" key="5">
    <source>
        <dbReference type="ARBA" id="ARBA00022664"/>
    </source>
</evidence>
<evidence type="ECO:0000256" key="10">
    <source>
        <dbReference type="ARBA" id="ARBA00023134"/>
    </source>
</evidence>
<dbReference type="PIRSF" id="PIRSF036959">
    <property type="entry name" value="mRNA_cap_alpha"/>
    <property type="match status" value="1"/>
</dbReference>
<dbReference type="InterPro" id="IPR013846">
    <property type="entry name" value="mRNA_cap_enzyme_C"/>
</dbReference>
<keyword evidence="6 16" id="KW-0808">Transferase</keyword>
<evidence type="ECO:0000256" key="7">
    <source>
        <dbReference type="ARBA" id="ARBA00022695"/>
    </source>
</evidence>
<dbReference type="EC" id="2.7.7.50" evidence="3 16"/>
<dbReference type="FunFam" id="3.30.470.30:FF:000011">
    <property type="entry name" value="mRNA-capping enzyme subunit alpha"/>
    <property type="match status" value="1"/>
</dbReference>
<dbReference type="FunFam" id="2.40.50.140:FF:000253">
    <property type="entry name" value="mRNA-capping enzyme subunit alpha"/>
    <property type="match status" value="1"/>
</dbReference>
<evidence type="ECO:0000256" key="18">
    <source>
        <dbReference type="SAM" id="MobiDB-lite"/>
    </source>
</evidence>
<dbReference type="EMBL" id="JAWIZZ010000040">
    <property type="protein sequence ID" value="KAK5780702.1"/>
    <property type="molecule type" value="Genomic_DNA"/>
</dbReference>
<evidence type="ECO:0000256" key="2">
    <source>
        <dbReference type="ARBA" id="ARBA00010237"/>
    </source>
</evidence>
<gene>
    <name evidence="21" type="ORF">RI543_001824</name>
</gene>
<dbReference type="Gene3D" id="3.30.470.30">
    <property type="entry name" value="DNA ligase/mRNA capping enzyme"/>
    <property type="match status" value="1"/>
</dbReference>
<keyword evidence="7 16" id="KW-0548">Nucleotidyltransferase</keyword>
<evidence type="ECO:0000256" key="1">
    <source>
        <dbReference type="ARBA" id="ARBA00004123"/>
    </source>
</evidence>
<dbReference type="InterPro" id="IPR001339">
    <property type="entry name" value="mRNA_cap_enzyme_adenylation"/>
</dbReference>
<evidence type="ECO:0000256" key="14">
    <source>
        <dbReference type="ARBA" id="ARBA00044624"/>
    </source>
</evidence>
<feature type="active site" description="N6-GMP-lysine intermediate" evidence="17">
    <location>
        <position position="66"/>
    </location>
</feature>
<evidence type="ECO:0000256" key="8">
    <source>
        <dbReference type="ARBA" id="ARBA00022741"/>
    </source>
</evidence>
<feature type="domain" description="mRNA capping enzyme adenylation" evidence="19">
    <location>
        <begin position="43"/>
        <end position="245"/>
    </location>
</feature>
<dbReference type="PANTHER" id="PTHR10367:SF17">
    <property type="entry name" value="MRNA-CAPPING ENZYME"/>
    <property type="match status" value="1"/>
</dbReference>
<dbReference type="SUPFAM" id="SSF56091">
    <property type="entry name" value="DNA ligase/mRNA capping enzyme, catalytic domain"/>
    <property type="match status" value="1"/>
</dbReference>
<evidence type="ECO:0000256" key="12">
    <source>
        <dbReference type="ARBA" id="ARBA00029909"/>
    </source>
</evidence>
<evidence type="ECO:0000256" key="16">
    <source>
        <dbReference type="PIRNR" id="PIRNR036959"/>
    </source>
</evidence>
<dbReference type="CDD" id="cd07895">
    <property type="entry name" value="Adenylation_mRNA_capping"/>
    <property type="match status" value="1"/>
</dbReference>
<feature type="compositionally biased region" description="Acidic residues" evidence="18">
    <location>
        <begin position="457"/>
        <end position="466"/>
    </location>
</feature>
<dbReference type="GO" id="GO:0005524">
    <property type="term" value="F:ATP binding"/>
    <property type="evidence" value="ECO:0007669"/>
    <property type="project" value="InterPro"/>
</dbReference>
<comment type="function">
    <text evidence="16">Second step of mRNA capping. Transfer of the GMP moiety of GTP to the 5'-end of RNA via an enzyme-GMP covalent reaction intermediate.</text>
</comment>
<comment type="caution">
    <text evidence="21">The sequence shown here is derived from an EMBL/GenBank/DDBJ whole genome shotgun (WGS) entry which is preliminary data.</text>
</comment>
<accession>A0AAN7WPN4</accession>
<comment type="catalytic activity">
    <reaction evidence="14">
        <text>a 5'-end diphospho-ribonucleoside in mRNA + GTP + H(+) = a 5'-end (5'-triphosphoguanosine)-ribonucleoside in mRNA + diphosphate</text>
        <dbReference type="Rhea" id="RHEA:67012"/>
        <dbReference type="Rhea" id="RHEA-COMP:17165"/>
        <dbReference type="Rhea" id="RHEA-COMP:17166"/>
        <dbReference type="ChEBI" id="CHEBI:15378"/>
        <dbReference type="ChEBI" id="CHEBI:33019"/>
        <dbReference type="ChEBI" id="CHEBI:37565"/>
        <dbReference type="ChEBI" id="CHEBI:167616"/>
        <dbReference type="ChEBI" id="CHEBI:167617"/>
        <dbReference type="EC" id="2.7.7.50"/>
    </reaction>
    <physiologicalReaction direction="left-to-right" evidence="14">
        <dbReference type="Rhea" id="RHEA:67013"/>
    </physiologicalReaction>
</comment>
<comment type="subcellular location">
    <subcellularLocation>
        <location evidence="1 16">Nucleus</location>
    </subcellularLocation>
</comment>
<dbReference type="GO" id="GO:0006370">
    <property type="term" value="P:7-methylguanosine mRNA capping"/>
    <property type="evidence" value="ECO:0007669"/>
    <property type="project" value="UniProtKB-KW"/>
</dbReference>
<dbReference type="Gene3D" id="2.40.50.140">
    <property type="entry name" value="Nucleic acid-binding proteins"/>
    <property type="match status" value="1"/>
</dbReference>
<evidence type="ECO:0000313" key="21">
    <source>
        <dbReference type="EMBL" id="KAK5780702.1"/>
    </source>
</evidence>
<dbReference type="PANTHER" id="PTHR10367">
    <property type="entry name" value="MRNA-CAPPING ENZYME"/>
    <property type="match status" value="1"/>
</dbReference>